<keyword evidence="2 7" id="KW-0540">Nuclease</keyword>
<dbReference type="PANTHER" id="PTHR46986">
    <property type="entry name" value="ENDORIBONUCLEASE YBEY, CHLOROPLASTIC"/>
    <property type="match status" value="1"/>
</dbReference>
<evidence type="ECO:0000256" key="1">
    <source>
        <dbReference type="ARBA" id="ARBA00010875"/>
    </source>
</evidence>
<comment type="cofactor">
    <cofactor evidence="7">
        <name>Zn(2+)</name>
        <dbReference type="ChEBI" id="CHEBI:29105"/>
    </cofactor>
    <text evidence="7">Binds 1 zinc ion.</text>
</comment>
<keyword evidence="4 7" id="KW-0255">Endonuclease</keyword>
<name>A0A517MSJ3_9BACT</name>
<dbReference type="GO" id="GO:0006364">
    <property type="term" value="P:rRNA processing"/>
    <property type="evidence" value="ECO:0007669"/>
    <property type="project" value="UniProtKB-UniRule"/>
</dbReference>
<keyword evidence="7" id="KW-0963">Cytoplasm</keyword>
<dbReference type="NCBIfam" id="TIGR00043">
    <property type="entry name" value="rRNA maturation RNase YbeY"/>
    <property type="match status" value="1"/>
</dbReference>
<evidence type="ECO:0000256" key="6">
    <source>
        <dbReference type="ARBA" id="ARBA00022833"/>
    </source>
</evidence>
<evidence type="ECO:0000313" key="10">
    <source>
        <dbReference type="Proteomes" id="UP000319852"/>
    </source>
</evidence>
<feature type="binding site" evidence="7">
    <location>
        <position position="153"/>
    </location>
    <ligand>
        <name>Zn(2+)</name>
        <dbReference type="ChEBI" id="CHEBI:29105"/>
        <note>catalytic</note>
    </ligand>
</feature>
<dbReference type="PANTHER" id="PTHR46986:SF1">
    <property type="entry name" value="ENDORIBONUCLEASE YBEY, CHLOROPLASTIC"/>
    <property type="match status" value="1"/>
</dbReference>
<evidence type="ECO:0000256" key="5">
    <source>
        <dbReference type="ARBA" id="ARBA00022801"/>
    </source>
</evidence>
<evidence type="ECO:0000313" key="9">
    <source>
        <dbReference type="EMBL" id="QDS97852.1"/>
    </source>
</evidence>
<keyword evidence="10" id="KW-1185">Reference proteome</keyword>
<dbReference type="InterPro" id="IPR020549">
    <property type="entry name" value="YbeY_CS"/>
</dbReference>
<dbReference type="RefSeq" id="WP_145058559.1">
    <property type="nucleotide sequence ID" value="NZ_CP036263.1"/>
</dbReference>
<comment type="function">
    <text evidence="7">Single strand-specific metallo-endoribonuclease involved in late-stage 70S ribosome quality control and in maturation of the 3' terminus of the 16S rRNA.</text>
</comment>
<keyword evidence="6 7" id="KW-0862">Zinc</keyword>
<dbReference type="GO" id="GO:0004222">
    <property type="term" value="F:metalloendopeptidase activity"/>
    <property type="evidence" value="ECO:0007669"/>
    <property type="project" value="InterPro"/>
</dbReference>
<dbReference type="Proteomes" id="UP000319852">
    <property type="component" value="Chromosome"/>
</dbReference>
<evidence type="ECO:0000256" key="4">
    <source>
        <dbReference type="ARBA" id="ARBA00022759"/>
    </source>
</evidence>
<dbReference type="SUPFAM" id="SSF55486">
    <property type="entry name" value="Metalloproteases ('zincins'), catalytic domain"/>
    <property type="match status" value="1"/>
</dbReference>
<protein>
    <recommendedName>
        <fullName evidence="7">Endoribonuclease YbeY</fullName>
        <ecNumber evidence="7">3.1.-.-</ecNumber>
    </recommendedName>
</protein>
<evidence type="ECO:0000256" key="3">
    <source>
        <dbReference type="ARBA" id="ARBA00022723"/>
    </source>
</evidence>
<feature type="compositionally biased region" description="Polar residues" evidence="8">
    <location>
        <begin position="204"/>
        <end position="219"/>
    </location>
</feature>
<dbReference type="Pfam" id="PF02130">
    <property type="entry name" value="YbeY"/>
    <property type="match status" value="1"/>
</dbReference>
<gene>
    <name evidence="7 9" type="primary">ybeY</name>
    <name evidence="9" type="ORF">HG15A2_11200</name>
</gene>
<feature type="compositionally biased region" description="Polar residues" evidence="8">
    <location>
        <begin position="1"/>
        <end position="23"/>
    </location>
</feature>
<evidence type="ECO:0000256" key="7">
    <source>
        <dbReference type="HAMAP-Rule" id="MF_00009"/>
    </source>
</evidence>
<dbReference type="Gene3D" id="3.40.390.30">
    <property type="entry name" value="Metalloproteases ('zincins'), catalytic domain"/>
    <property type="match status" value="1"/>
</dbReference>
<feature type="binding site" evidence="7">
    <location>
        <position position="149"/>
    </location>
    <ligand>
        <name>Zn(2+)</name>
        <dbReference type="ChEBI" id="CHEBI:29105"/>
        <note>catalytic</note>
    </ligand>
</feature>
<feature type="region of interest" description="Disordered" evidence="8">
    <location>
        <begin position="192"/>
        <end position="219"/>
    </location>
</feature>
<dbReference type="InterPro" id="IPR023091">
    <property type="entry name" value="MetalPrtase_cat_dom_sf_prd"/>
</dbReference>
<keyword evidence="3 7" id="KW-0479">Metal-binding</keyword>
<dbReference type="KEGG" id="amob:HG15A2_11200"/>
<keyword evidence="7" id="KW-0690">Ribosome biogenesis</keyword>
<dbReference type="InterPro" id="IPR002036">
    <property type="entry name" value="YbeY"/>
</dbReference>
<organism evidence="9 10">
    <name type="scientific">Adhaeretor mobilis</name>
    <dbReference type="NCBI Taxonomy" id="1930276"/>
    <lineage>
        <taxon>Bacteria</taxon>
        <taxon>Pseudomonadati</taxon>
        <taxon>Planctomycetota</taxon>
        <taxon>Planctomycetia</taxon>
        <taxon>Pirellulales</taxon>
        <taxon>Lacipirellulaceae</taxon>
        <taxon>Adhaeretor</taxon>
    </lineage>
</organism>
<accession>A0A517MSJ3</accession>
<dbReference type="EC" id="3.1.-.-" evidence="7"/>
<dbReference type="GO" id="GO:0008270">
    <property type="term" value="F:zinc ion binding"/>
    <property type="evidence" value="ECO:0007669"/>
    <property type="project" value="UniProtKB-UniRule"/>
</dbReference>
<dbReference type="HAMAP" id="MF_00009">
    <property type="entry name" value="Endoribonucl_YbeY"/>
    <property type="match status" value="1"/>
</dbReference>
<dbReference type="EMBL" id="CP036263">
    <property type="protein sequence ID" value="QDS97852.1"/>
    <property type="molecule type" value="Genomic_DNA"/>
</dbReference>
<keyword evidence="7" id="KW-0698">rRNA processing</keyword>
<keyword evidence="5 7" id="KW-0378">Hydrolase</keyword>
<sequence length="219" mass="23533">MKQHAAPSTTAASVDTIASTEQENAPLDDSEPPEPSAIRSQQYSIAIANEQASACIGEQGIKDAVTEVLADSNTASAAISVAIVDDATMRPLNKQFLEHDYTTDVLSFALNDPNEPLQGELIVNAQFAEREALEAGWEATNELLLYVVHGMLHLVGHCDKSPDDAAIMKQAECRVLDALGVQRSKTDARWLVASESKKSKRNSTDSLTGISITQRGAQK</sequence>
<evidence type="ECO:0000256" key="8">
    <source>
        <dbReference type="SAM" id="MobiDB-lite"/>
    </source>
</evidence>
<dbReference type="AlphaFoldDB" id="A0A517MSJ3"/>
<feature type="region of interest" description="Disordered" evidence="8">
    <location>
        <begin position="1"/>
        <end position="38"/>
    </location>
</feature>
<reference evidence="9 10" key="1">
    <citation type="submission" date="2019-02" db="EMBL/GenBank/DDBJ databases">
        <title>Deep-cultivation of Planctomycetes and their phenomic and genomic characterization uncovers novel biology.</title>
        <authorList>
            <person name="Wiegand S."/>
            <person name="Jogler M."/>
            <person name="Boedeker C."/>
            <person name="Pinto D."/>
            <person name="Vollmers J."/>
            <person name="Rivas-Marin E."/>
            <person name="Kohn T."/>
            <person name="Peeters S.H."/>
            <person name="Heuer A."/>
            <person name="Rast P."/>
            <person name="Oberbeckmann S."/>
            <person name="Bunk B."/>
            <person name="Jeske O."/>
            <person name="Meyerdierks A."/>
            <person name="Storesund J.E."/>
            <person name="Kallscheuer N."/>
            <person name="Luecker S."/>
            <person name="Lage O.M."/>
            <person name="Pohl T."/>
            <person name="Merkel B.J."/>
            <person name="Hornburger P."/>
            <person name="Mueller R.-W."/>
            <person name="Bruemmer F."/>
            <person name="Labrenz M."/>
            <person name="Spormann A.M."/>
            <person name="Op den Camp H."/>
            <person name="Overmann J."/>
            <person name="Amann R."/>
            <person name="Jetten M.S.M."/>
            <person name="Mascher T."/>
            <person name="Medema M.H."/>
            <person name="Devos D.P."/>
            <person name="Kaster A.-K."/>
            <person name="Ovreas L."/>
            <person name="Rohde M."/>
            <person name="Galperin M.Y."/>
            <person name="Jogler C."/>
        </authorList>
    </citation>
    <scope>NUCLEOTIDE SEQUENCE [LARGE SCALE GENOMIC DNA]</scope>
    <source>
        <strain evidence="9 10">HG15A2</strain>
    </source>
</reference>
<evidence type="ECO:0000256" key="2">
    <source>
        <dbReference type="ARBA" id="ARBA00022722"/>
    </source>
</evidence>
<comment type="similarity">
    <text evidence="1 7">Belongs to the endoribonuclease YbeY family.</text>
</comment>
<dbReference type="GO" id="GO:0004521">
    <property type="term" value="F:RNA endonuclease activity"/>
    <property type="evidence" value="ECO:0007669"/>
    <property type="project" value="UniProtKB-UniRule"/>
</dbReference>
<feature type="binding site" evidence="7">
    <location>
        <position position="159"/>
    </location>
    <ligand>
        <name>Zn(2+)</name>
        <dbReference type="ChEBI" id="CHEBI:29105"/>
        <note>catalytic</note>
    </ligand>
</feature>
<dbReference type="OrthoDB" id="9807740at2"/>
<dbReference type="GO" id="GO:0005737">
    <property type="term" value="C:cytoplasm"/>
    <property type="evidence" value="ECO:0007669"/>
    <property type="project" value="UniProtKB-SubCell"/>
</dbReference>
<comment type="subcellular location">
    <subcellularLocation>
        <location evidence="7">Cytoplasm</location>
    </subcellularLocation>
</comment>
<proteinExistence type="inferred from homology"/>
<dbReference type="PROSITE" id="PS01306">
    <property type="entry name" value="UPF0054"/>
    <property type="match status" value="1"/>
</dbReference>